<dbReference type="Pfam" id="PF21302">
    <property type="entry name" value="Zn_ribbon_RlmA"/>
    <property type="match status" value="1"/>
</dbReference>
<evidence type="ECO:0000313" key="5">
    <source>
        <dbReference type="EMBL" id="AQP49728.1"/>
    </source>
</evidence>
<reference evidence="5 6" key="1">
    <citation type="journal article" date="2008" name="Int. J. Syst. Evol. Microbiol.">
        <title>Tessaracoccus flavescens sp. nov., isolated from marine sediment.</title>
        <authorList>
            <person name="Lee D.W."/>
            <person name="Lee S.D."/>
        </authorList>
    </citation>
    <scope>NUCLEOTIDE SEQUENCE [LARGE SCALE GENOMIC DNA]</scope>
    <source>
        <strain evidence="5 6">SST-39T</strain>
    </source>
</reference>
<dbReference type="SUPFAM" id="SSF53335">
    <property type="entry name" value="S-adenosyl-L-methionine-dependent methyltransferases"/>
    <property type="match status" value="1"/>
</dbReference>
<dbReference type="InterPro" id="IPR016718">
    <property type="entry name" value="rRNA_m1G-MeTrfase_A_prd"/>
</dbReference>
<keyword evidence="1" id="KW-0862">Zinc</keyword>
<dbReference type="GO" id="GO:0008168">
    <property type="term" value="F:methyltransferase activity"/>
    <property type="evidence" value="ECO:0007669"/>
    <property type="project" value="InterPro"/>
</dbReference>
<dbReference type="AlphaFoldDB" id="A0A1Q2CUE9"/>
<feature type="binding site" evidence="1">
    <location>
        <position position="25"/>
    </location>
    <ligand>
        <name>Zn(2+)</name>
        <dbReference type="ChEBI" id="CHEBI:29105"/>
    </ligand>
</feature>
<feature type="binding site" evidence="2">
    <location>
        <position position="179"/>
    </location>
    <ligand>
        <name>S-adenosyl-L-methionine</name>
        <dbReference type="ChEBI" id="CHEBI:59789"/>
    </ligand>
</feature>
<accession>A0A1Q2CUE9</accession>
<dbReference type="InterPro" id="IPR048647">
    <property type="entry name" value="RlmA_N"/>
</dbReference>
<feature type="binding site" evidence="1">
    <location>
        <position position="9"/>
    </location>
    <ligand>
        <name>Zn(2+)</name>
        <dbReference type="ChEBI" id="CHEBI:29105"/>
    </ligand>
</feature>
<dbReference type="InterPro" id="IPR029063">
    <property type="entry name" value="SAM-dependent_MTases_sf"/>
</dbReference>
<evidence type="ECO:0000313" key="6">
    <source>
        <dbReference type="Proteomes" id="UP000188235"/>
    </source>
</evidence>
<dbReference type="KEGG" id="tfa:BW733_01670"/>
<dbReference type="Proteomes" id="UP000188235">
    <property type="component" value="Chromosome"/>
</dbReference>
<keyword evidence="1" id="KW-0479">Metal-binding</keyword>
<keyword evidence="6" id="KW-1185">Reference proteome</keyword>
<evidence type="ECO:0000256" key="2">
    <source>
        <dbReference type="PIRSR" id="PIRSR018249-2"/>
    </source>
</evidence>
<feature type="binding site" evidence="2">
    <location>
        <position position="68"/>
    </location>
    <ligand>
        <name>S-adenosyl-L-methionine</name>
        <dbReference type="ChEBI" id="CHEBI:59789"/>
    </ligand>
</feature>
<dbReference type="STRING" id="399497.BW733_01670"/>
<feature type="binding site" evidence="2">
    <location>
        <begin position="91"/>
        <end position="92"/>
    </location>
    <ligand>
        <name>S-adenosyl-L-methionine</name>
        <dbReference type="ChEBI" id="CHEBI:59789"/>
    </ligand>
</feature>
<feature type="domain" description="23S rRNA (guanine(745)-N(1))-methyltransferase N-terminal" evidence="4">
    <location>
        <begin position="8"/>
        <end position="42"/>
    </location>
</feature>
<name>A0A1Q2CUE9_9ACTN</name>
<gene>
    <name evidence="5" type="ORF">BW733_01670</name>
</gene>
<dbReference type="EMBL" id="CP019607">
    <property type="protein sequence ID" value="AQP49728.1"/>
    <property type="molecule type" value="Genomic_DNA"/>
</dbReference>
<dbReference type="Gene3D" id="3.40.50.150">
    <property type="entry name" value="Vaccinia Virus protein VP39"/>
    <property type="match status" value="1"/>
</dbReference>
<feature type="binding site" evidence="1">
    <location>
        <position position="12"/>
    </location>
    <ligand>
        <name>Zn(2+)</name>
        <dbReference type="ChEBI" id="CHEBI:29105"/>
    </ligand>
</feature>
<dbReference type="Pfam" id="PF13649">
    <property type="entry name" value="Methyltransf_25"/>
    <property type="match status" value="1"/>
</dbReference>
<dbReference type="InterPro" id="IPR041698">
    <property type="entry name" value="Methyltransf_25"/>
</dbReference>
<feature type="binding site" evidence="1">
    <location>
        <position position="29"/>
    </location>
    <ligand>
        <name>Zn(2+)</name>
        <dbReference type="ChEBI" id="CHEBI:29105"/>
    </ligand>
</feature>
<dbReference type="GO" id="GO:0046872">
    <property type="term" value="F:metal ion binding"/>
    <property type="evidence" value="ECO:0007669"/>
    <property type="project" value="UniProtKB-KW"/>
</dbReference>
<dbReference type="RefSeq" id="WP_152024518.1">
    <property type="nucleotide sequence ID" value="NZ_CP019607.1"/>
</dbReference>
<dbReference type="PIRSF" id="PIRSF018249">
    <property type="entry name" value="MyrA_prd"/>
    <property type="match status" value="1"/>
</dbReference>
<organism evidence="5 6">
    <name type="scientific">Tessaracoccus flavescens</name>
    <dbReference type="NCBI Taxonomy" id="399497"/>
    <lineage>
        <taxon>Bacteria</taxon>
        <taxon>Bacillati</taxon>
        <taxon>Actinomycetota</taxon>
        <taxon>Actinomycetes</taxon>
        <taxon>Propionibacteriales</taxon>
        <taxon>Propionibacteriaceae</taxon>
        <taxon>Tessaracoccus</taxon>
    </lineage>
</organism>
<evidence type="ECO:0000256" key="1">
    <source>
        <dbReference type="PIRSR" id="PIRSR018249-1"/>
    </source>
</evidence>
<evidence type="ECO:0000259" key="3">
    <source>
        <dbReference type="Pfam" id="PF13649"/>
    </source>
</evidence>
<protein>
    <submittedName>
        <fullName evidence="5">Uncharacterized protein</fullName>
    </submittedName>
</protein>
<sequence length="267" mass="27805">MSGLDWTRCPVCGEALSAVGGALRCPTRHSFDVARQGYVNLLGRAAPANADTPAMLDARARFLASGHYDPIADAVAGAARGERIAEVGAGTGFYLARVLDAHPEAEGLATDVSVAAAKRAARAHPRAASIVADTWAGLPIADGALDCVVCVFAPRNPEEFGRVLGPGGRLVVAQPSSEHLIELRERHGLLGVSPDKSDRLGAAFPHWAVASRDELRYRAELTAGQVADLIAMGPNAFHGLPAEADRADVSIAVDVVTLISPEVARIG</sequence>
<dbReference type="OrthoDB" id="108476at2"/>
<evidence type="ECO:0000259" key="4">
    <source>
        <dbReference type="Pfam" id="PF21302"/>
    </source>
</evidence>
<keyword evidence="2" id="KW-0949">S-adenosyl-L-methionine</keyword>
<proteinExistence type="predicted"/>
<feature type="domain" description="Methyltransferase" evidence="3">
    <location>
        <begin position="84"/>
        <end position="168"/>
    </location>
</feature>